<dbReference type="PANTHER" id="PTHR28061">
    <property type="entry name" value="INO EIGHTY SUBUNIT 4"/>
    <property type="match status" value="1"/>
</dbReference>
<organism evidence="3">
    <name type="scientific">Dissoconium aciculare CBS 342.82</name>
    <dbReference type="NCBI Taxonomy" id="1314786"/>
    <lineage>
        <taxon>Eukaryota</taxon>
        <taxon>Fungi</taxon>
        <taxon>Dikarya</taxon>
        <taxon>Ascomycota</taxon>
        <taxon>Pezizomycotina</taxon>
        <taxon>Dothideomycetes</taxon>
        <taxon>Dothideomycetidae</taxon>
        <taxon>Mycosphaerellales</taxon>
        <taxon>Dissoconiaceae</taxon>
        <taxon>Dissoconium</taxon>
    </lineage>
</organism>
<dbReference type="PANTHER" id="PTHR28061:SF1">
    <property type="entry name" value="INO80 COMPLEX SUBUNIT 4"/>
    <property type="match status" value="1"/>
</dbReference>
<name>A0A6J3MBC0_9PEZI</name>
<evidence type="ECO:0008006" key="4">
    <source>
        <dbReference type="Google" id="ProtNLM"/>
    </source>
</evidence>
<protein>
    <recommendedName>
        <fullName evidence="4">DUF1711-domain-containing protein</fullName>
    </recommendedName>
</protein>
<dbReference type="GO" id="GO:0006338">
    <property type="term" value="P:chromatin remodeling"/>
    <property type="evidence" value="ECO:0007669"/>
    <property type="project" value="InterPro"/>
</dbReference>
<keyword evidence="2" id="KW-1185">Reference proteome</keyword>
<proteinExistence type="predicted"/>
<dbReference type="Pfam" id="PF08193">
    <property type="entry name" value="INO80_Ies4"/>
    <property type="match status" value="1"/>
</dbReference>
<dbReference type="OrthoDB" id="4093188at2759"/>
<evidence type="ECO:0000313" key="2">
    <source>
        <dbReference type="Proteomes" id="UP000504637"/>
    </source>
</evidence>
<evidence type="ECO:0000313" key="3">
    <source>
        <dbReference type="RefSeq" id="XP_033462346.1"/>
    </source>
</evidence>
<feature type="region of interest" description="Disordered" evidence="1">
    <location>
        <begin position="22"/>
        <end position="134"/>
    </location>
</feature>
<evidence type="ECO:0000256" key="1">
    <source>
        <dbReference type="SAM" id="MobiDB-lite"/>
    </source>
</evidence>
<dbReference type="AlphaFoldDB" id="A0A6J3MBC0"/>
<sequence>MASSSKPTAKHAKKTRIIILHLSPDSLSQFPSDSADVDVPKSSVKPDPSPSIQVTDEDANDSNATPVPATGTEASENNSLAPPDGDGKKKKGGAIAGRKRAPPSIDPFALPKERSKPGPKKKPRLGPDKGVVMTGSAANAAHKLGPKAHMGPINAGLRALDRTGKPCRRWERKGLVLKSFTGTTWGMNTWKAPPRDTGFNGDVKSDSAGSSEIKPTQESSAVASERSQGAAEPQDVTMNGLESSPAPIPA</sequence>
<feature type="compositionally biased region" description="Basic residues" evidence="1">
    <location>
        <begin position="88"/>
        <end position="101"/>
    </location>
</feature>
<reference evidence="3" key="2">
    <citation type="submission" date="2020-04" db="EMBL/GenBank/DDBJ databases">
        <authorList>
            <consortium name="NCBI Genome Project"/>
        </authorList>
    </citation>
    <scope>NUCLEOTIDE SEQUENCE</scope>
    <source>
        <strain evidence="3">CBS 342.82</strain>
    </source>
</reference>
<gene>
    <name evidence="3" type="ORF">K489DRAFT_377860</name>
</gene>
<dbReference type="GO" id="GO:0031011">
    <property type="term" value="C:Ino80 complex"/>
    <property type="evidence" value="ECO:0007669"/>
    <property type="project" value="InterPro"/>
</dbReference>
<dbReference type="InterPro" id="IPR013175">
    <property type="entry name" value="INO80_su_Ies4"/>
</dbReference>
<reference evidence="3" key="1">
    <citation type="submission" date="2020-01" db="EMBL/GenBank/DDBJ databases">
        <authorList>
            <consortium name="DOE Joint Genome Institute"/>
            <person name="Haridas S."/>
            <person name="Albert R."/>
            <person name="Binder M."/>
            <person name="Bloem J."/>
            <person name="Labutti K."/>
            <person name="Salamov A."/>
            <person name="Andreopoulos B."/>
            <person name="Baker S.E."/>
            <person name="Barry K."/>
            <person name="Bills G."/>
            <person name="Bluhm B.H."/>
            <person name="Cannon C."/>
            <person name="Castanera R."/>
            <person name="Culley D.E."/>
            <person name="Daum C."/>
            <person name="Ezra D."/>
            <person name="Gonzalez J.B."/>
            <person name="Henrissat B."/>
            <person name="Kuo A."/>
            <person name="Liang C."/>
            <person name="Lipzen A."/>
            <person name="Lutzoni F."/>
            <person name="Magnuson J."/>
            <person name="Mondo S."/>
            <person name="Nolan M."/>
            <person name="Ohm R."/>
            <person name="Pangilinan J."/>
            <person name="Park H.-J."/>
            <person name="Ramirez L."/>
            <person name="Alfaro M."/>
            <person name="Sun H."/>
            <person name="Tritt A."/>
            <person name="Yoshinaga Y."/>
            <person name="Zwiers L.-H."/>
            <person name="Turgeon B.G."/>
            <person name="Goodwin S.B."/>
            <person name="Spatafora J.W."/>
            <person name="Crous P.W."/>
            <person name="Grigoriev I.V."/>
        </authorList>
    </citation>
    <scope>NUCLEOTIDE SEQUENCE</scope>
    <source>
        <strain evidence="3">CBS 342.82</strain>
    </source>
</reference>
<dbReference type="Proteomes" id="UP000504637">
    <property type="component" value="Unplaced"/>
</dbReference>
<dbReference type="RefSeq" id="XP_033462346.1">
    <property type="nucleotide sequence ID" value="XM_033604258.1"/>
</dbReference>
<feature type="compositionally biased region" description="Polar residues" evidence="1">
    <location>
        <begin position="207"/>
        <end position="227"/>
    </location>
</feature>
<accession>A0A6J3MBC0</accession>
<reference evidence="3" key="3">
    <citation type="submission" date="2025-08" db="UniProtKB">
        <authorList>
            <consortium name="RefSeq"/>
        </authorList>
    </citation>
    <scope>IDENTIFICATION</scope>
    <source>
        <strain evidence="3">CBS 342.82</strain>
    </source>
</reference>
<dbReference type="GeneID" id="54362058"/>
<feature type="region of interest" description="Disordered" evidence="1">
    <location>
        <begin position="188"/>
        <end position="250"/>
    </location>
</feature>